<feature type="transmembrane region" description="Helical" evidence="1">
    <location>
        <begin position="63"/>
        <end position="83"/>
    </location>
</feature>
<feature type="transmembrane region" description="Helical" evidence="1">
    <location>
        <begin position="6"/>
        <end position="24"/>
    </location>
</feature>
<evidence type="ECO:0000313" key="3">
    <source>
        <dbReference type="Proteomes" id="UP000037643"/>
    </source>
</evidence>
<keyword evidence="1" id="KW-0812">Transmembrane</keyword>
<evidence type="ECO:0000256" key="1">
    <source>
        <dbReference type="SAM" id="Phobius"/>
    </source>
</evidence>
<keyword evidence="1" id="KW-1133">Transmembrane helix</keyword>
<evidence type="ECO:0000313" key="2">
    <source>
        <dbReference type="EMBL" id="AKM06779.1"/>
    </source>
</evidence>
<protein>
    <submittedName>
        <fullName evidence="2">Uncharacterized protein</fullName>
    </submittedName>
</protein>
<dbReference type="PATRIC" id="fig|543877.4.peg.701"/>
<keyword evidence="3" id="KW-1185">Reference proteome</keyword>
<accession>A0A0G3X840</accession>
<sequence>MQQLSLGADILLGLAAIYVVWLHLHAHRAMAAARRERGAEARTALILKARTLRKRASIQNPRLLKVILLVASAKVLLTAIQLLRF</sequence>
<dbReference type="RefSeq" id="WP_047805895.1">
    <property type="nucleotide sequence ID" value="NZ_CP011805.1"/>
</dbReference>
<dbReference type="KEGG" id="amx:AM2010_696"/>
<gene>
    <name evidence="2" type="ORF">AM2010_696</name>
</gene>
<name>A0A0G3X840_9SPHN</name>
<dbReference type="Proteomes" id="UP000037643">
    <property type="component" value="Chromosome"/>
</dbReference>
<dbReference type="AlphaFoldDB" id="A0A0G3X840"/>
<organism evidence="2 3">
    <name type="scientific">Pelagerythrobacter marensis</name>
    <dbReference type="NCBI Taxonomy" id="543877"/>
    <lineage>
        <taxon>Bacteria</taxon>
        <taxon>Pseudomonadati</taxon>
        <taxon>Pseudomonadota</taxon>
        <taxon>Alphaproteobacteria</taxon>
        <taxon>Sphingomonadales</taxon>
        <taxon>Erythrobacteraceae</taxon>
        <taxon>Pelagerythrobacter</taxon>
    </lineage>
</organism>
<reference evidence="2 3" key="1">
    <citation type="submission" date="2015-06" db="EMBL/GenBank/DDBJ databases">
        <authorList>
            <person name="Kim K.M."/>
        </authorList>
    </citation>
    <scope>NUCLEOTIDE SEQUENCE [LARGE SCALE GENOMIC DNA]</scope>
    <source>
        <strain evidence="2 3">KCTC 22370</strain>
    </source>
</reference>
<keyword evidence="1" id="KW-0472">Membrane</keyword>
<dbReference type="EMBL" id="CP011805">
    <property type="protein sequence ID" value="AKM06779.1"/>
    <property type="molecule type" value="Genomic_DNA"/>
</dbReference>
<dbReference type="STRING" id="543877.AM2010_696"/>
<proteinExistence type="predicted"/>